<evidence type="ECO:0000256" key="6">
    <source>
        <dbReference type="SAM" id="Phobius"/>
    </source>
</evidence>
<evidence type="ECO:0000256" key="4">
    <source>
        <dbReference type="ARBA" id="ARBA00023136"/>
    </source>
</evidence>
<evidence type="ECO:0000256" key="1">
    <source>
        <dbReference type="ARBA" id="ARBA00004167"/>
    </source>
</evidence>
<dbReference type="PANTHER" id="PTHR15549">
    <property type="entry name" value="PAIRED IMMUNOGLOBULIN-LIKE TYPE 2 RECEPTOR"/>
    <property type="match status" value="1"/>
</dbReference>
<dbReference type="CDD" id="cd12087">
    <property type="entry name" value="TM_EGFR-like"/>
    <property type="match status" value="1"/>
</dbReference>
<keyword evidence="2 6" id="KW-0812">Transmembrane</keyword>
<evidence type="ECO:0000256" key="3">
    <source>
        <dbReference type="ARBA" id="ARBA00022989"/>
    </source>
</evidence>
<accession>A0A6A6E7S3</accession>
<feature type="transmembrane region" description="Helical" evidence="6">
    <location>
        <begin position="181"/>
        <end position="205"/>
    </location>
</feature>
<keyword evidence="3 6" id="KW-1133">Transmembrane helix</keyword>
<evidence type="ECO:0000313" key="8">
    <source>
        <dbReference type="EMBL" id="KAF2186538.1"/>
    </source>
</evidence>
<dbReference type="OrthoDB" id="3943659at2759"/>
<evidence type="ECO:0000256" key="5">
    <source>
        <dbReference type="SAM" id="MobiDB-lite"/>
    </source>
</evidence>
<feature type="compositionally biased region" description="Low complexity" evidence="5">
    <location>
        <begin position="150"/>
        <end position="163"/>
    </location>
</feature>
<dbReference type="Proteomes" id="UP000800200">
    <property type="component" value="Unassembled WGS sequence"/>
</dbReference>
<feature type="signal peptide" evidence="7">
    <location>
        <begin position="1"/>
        <end position="21"/>
    </location>
</feature>
<keyword evidence="7" id="KW-0732">Signal</keyword>
<dbReference type="GO" id="GO:0016020">
    <property type="term" value="C:membrane"/>
    <property type="evidence" value="ECO:0007669"/>
    <property type="project" value="UniProtKB-SubCell"/>
</dbReference>
<reference evidence="8" key="1">
    <citation type="journal article" date="2020" name="Stud. Mycol.">
        <title>101 Dothideomycetes genomes: a test case for predicting lifestyles and emergence of pathogens.</title>
        <authorList>
            <person name="Haridas S."/>
            <person name="Albert R."/>
            <person name="Binder M."/>
            <person name="Bloem J."/>
            <person name="Labutti K."/>
            <person name="Salamov A."/>
            <person name="Andreopoulos B."/>
            <person name="Baker S."/>
            <person name="Barry K."/>
            <person name="Bills G."/>
            <person name="Bluhm B."/>
            <person name="Cannon C."/>
            <person name="Castanera R."/>
            <person name="Culley D."/>
            <person name="Daum C."/>
            <person name="Ezra D."/>
            <person name="Gonzalez J."/>
            <person name="Henrissat B."/>
            <person name="Kuo A."/>
            <person name="Liang C."/>
            <person name="Lipzen A."/>
            <person name="Lutzoni F."/>
            <person name="Magnuson J."/>
            <person name="Mondo S."/>
            <person name="Nolan M."/>
            <person name="Ohm R."/>
            <person name="Pangilinan J."/>
            <person name="Park H.-J."/>
            <person name="Ramirez L."/>
            <person name="Alfaro M."/>
            <person name="Sun H."/>
            <person name="Tritt A."/>
            <person name="Yoshinaga Y."/>
            <person name="Zwiers L.-H."/>
            <person name="Turgeon B."/>
            <person name="Goodwin S."/>
            <person name="Spatafora J."/>
            <person name="Crous P."/>
            <person name="Grigoriev I."/>
        </authorList>
    </citation>
    <scope>NUCLEOTIDE SEQUENCE</scope>
    <source>
        <strain evidence="8">CBS 207.26</strain>
    </source>
</reference>
<evidence type="ECO:0008006" key="10">
    <source>
        <dbReference type="Google" id="ProtNLM"/>
    </source>
</evidence>
<organism evidence="8 9">
    <name type="scientific">Zopfia rhizophila CBS 207.26</name>
    <dbReference type="NCBI Taxonomy" id="1314779"/>
    <lineage>
        <taxon>Eukaryota</taxon>
        <taxon>Fungi</taxon>
        <taxon>Dikarya</taxon>
        <taxon>Ascomycota</taxon>
        <taxon>Pezizomycotina</taxon>
        <taxon>Dothideomycetes</taxon>
        <taxon>Dothideomycetes incertae sedis</taxon>
        <taxon>Zopfiaceae</taxon>
        <taxon>Zopfia</taxon>
    </lineage>
</organism>
<feature type="compositionally biased region" description="Low complexity" evidence="5">
    <location>
        <begin position="234"/>
        <end position="243"/>
    </location>
</feature>
<evidence type="ECO:0000256" key="2">
    <source>
        <dbReference type="ARBA" id="ARBA00022692"/>
    </source>
</evidence>
<dbReference type="EMBL" id="ML994629">
    <property type="protein sequence ID" value="KAF2186538.1"/>
    <property type="molecule type" value="Genomic_DNA"/>
</dbReference>
<gene>
    <name evidence="8" type="ORF">K469DRAFT_738413</name>
</gene>
<feature type="compositionally biased region" description="Low complexity" evidence="5">
    <location>
        <begin position="260"/>
        <end position="282"/>
    </location>
</feature>
<keyword evidence="9" id="KW-1185">Reference proteome</keyword>
<proteinExistence type="predicted"/>
<feature type="region of interest" description="Disordered" evidence="5">
    <location>
        <begin position="211"/>
        <end position="288"/>
    </location>
</feature>
<dbReference type="InterPro" id="IPR051694">
    <property type="entry name" value="Immunoregulatory_rcpt-like"/>
</dbReference>
<comment type="subcellular location">
    <subcellularLocation>
        <location evidence="1">Membrane</location>
        <topology evidence="1">Single-pass membrane protein</topology>
    </subcellularLocation>
</comment>
<keyword evidence="4 6" id="KW-0472">Membrane</keyword>
<dbReference type="GO" id="GO:0071944">
    <property type="term" value="C:cell periphery"/>
    <property type="evidence" value="ECO:0007669"/>
    <property type="project" value="UniProtKB-ARBA"/>
</dbReference>
<name>A0A6A6E7S3_9PEZI</name>
<dbReference type="AlphaFoldDB" id="A0A6A6E7S3"/>
<feature type="chain" id="PRO_5025599215" description="Mid2 domain-containing protein" evidence="7">
    <location>
        <begin position="22"/>
        <end position="346"/>
    </location>
</feature>
<protein>
    <recommendedName>
        <fullName evidence="10">Mid2 domain-containing protein</fullName>
    </recommendedName>
</protein>
<evidence type="ECO:0000313" key="9">
    <source>
        <dbReference type="Proteomes" id="UP000800200"/>
    </source>
</evidence>
<evidence type="ECO:0000256" key="7">
    <source>
        <dbReference type="SAM" id="SignalP"/>
    </source>
</evidence>
<sequence>MAGKLPITLLSALAWGTLVRAAPSDPTITPPPLLQRQNDARFMGYLSTDGTWSSLDCDEGLTWYQDGKYAQCCATTLASCYAATACVKGSQIYPISGTSTTIACTSNYNDPRLSVCNTVFIFENTGDSNPKTDIICGDSAANWSLYRQIPETTESSSESSDIPSPSPTPTPEPSKESSSKAWIAGAVVGPIIGLAIIGAVVFLLLRRKKKQNATPPPPTQPPVQQYGNKPPFSPAAQYPQQTPQPSPGFNQEYFKQPYEQQASPASMPGSPAPQYQAPYTAPGSPLPTEMAANYAQPVAQAPPQKMPILQNTGDIIQPTAGELGVSTPVAGNLYQAAELSGDAARR</sequence>
<feature type="region of interest" description="Disordered" evidence="5">
    <location>
        <begin position="150"/>
        <end position="177"/>
    </location>
</feature>